<comment type="subcellular location">
    <subcellularLocation>
        <location evidence="2">Cell inner membrane</location>
        <topology evidence="2">Single-pass type II membrane protein</topology>
    </subcellularLocation>
    <subcellularLocation>
        <location evidence="12">Cell membrane</location>
        <topology evidence="12">Single-pass type II membrane protein</topology>
    </subcellularLocation>
</comment>
<comment type="caution">
    <text evidence="14">The sequence shown here is derived from an EMBL/GenBank/DDBJ whole genome shotgun (WGS) entry which is preliminary data.</text>
</comment>
<comment type="similarity">
    <text evidence="3 12">Belongs to the ExbD/TolR family.</text>
</comment>
<keyword evidence="10 13" id="KW-1133">Transmembrane helix</keyword>
<sequence>MMAFGSFDKGADAPMSEINTTPLVDVMLVLLVVFIITAPLLTNAVQVNLPQANASQHEDRPEAIRLAINADGRLYWNDLPIEPGRLKSRFAEAAAANPAVELHLRADKAVRYELVAETLAAAQSSGVSRIGFVTEAQ</sequence>
<proteinExistence type="inferred from homology"/>
<keyword evidence="8 12" id="KW-0812">Transmembrane</keyword>
<dbReference type="InterPro" id="IPR003400">
    <property type="entry name" value="ExbD"/>
</dbReference>
<evidence type="ECO:0000256" key="5">
    <source>
        <dbReference type="ARBA" id="ARBA00022448"/>
    </source>
</evidence>
<dbReference type="RefSeq" id="WP_390278992.1">
    <property type="nucleotide sequence ID" value="NZ_JBHRYH010000019.1"/>
</dbReference>
<evidence type="ECO:0000256" key="2">
    <source>
        <dbReference type="ARBA" id="ARBA00004249"/>
    </source>
</evidence>
<evidence type="ECO:0000256" key="6">
    <source>
        <dbReference type="ARBA" id="ARBA00022475"/>
    </source>
</evidence>
<keyword evidence="5 12" id="KW-0813">Transport</keyword>
<dbReference type="Pfam" id="PF02472">
    <property type="entry name" value="ExbD"/>
    <property type="match status" value="1"/>
</dbReference>
<evidence type="ECO:0000313" key="15">
    <source>
        <dbReference type="Proteomes" id="UP001595636"/>
    </source>
</evidence>
<dbReference type="PANTHER" id="PTHR30558">
    <property type="entry name" value="EXBD MEMBRANE COMPONENT OF PMF-DRIVEN MACROMOLECULE IMPORT SYSTEM"/>
    <property type="match status" value="1"/>
</dbReference>
<keyword evidence="9 12" id="KW-0653">Protein transport</keyword>
<comment type="function">
    <text evidence="1">Involved in the TonB-dependent energy-dependent transport of various receptor-bound substrates.</text>
</comment>
<evidence type="ECO:0000256" key="12">
    <source>
        <dbReference type="RuleBase" id="RU003879"/>
    </source>
</evidence>
<evidence type="ECO:0000256" key="7">
    <source>
        <dbReference type="ARBA" id="ARBA00022519"/>
    </source>
</evidence>
<comment type="subunit">
    <text evidence="4">The accessory proteins ExbB and ExbD seem to form a complex with TonB.</text>
</comment>
<evidence type="ECO:0000256" key="9">
    <source>
        <dbReference type="ARBA" id="ARBA00022927"/>
    </source>
</evidence>
<evidence type="ECO:0000256" key="8">
    <source>
        <dbReference type="ARBA" id="ARBA00022692"/>
    </source>
</evidence>
<evidence type="ECO:0000313" key="14">
    <source>
        <dbReference type="EMBL" id="MFC3626367.1"/>
    </source>
</evidence>
<name>A0ABV7TUG2_9NEIS</name>
<evidence type="ECO:0000256" key="1">
    <source>
        <dbReference type="ARBA" id="ARBA00003540"/>
    </source>
</evidence>
<keyword evidence="6" id="KW-1003">Cell membrane</keyword>
<keyword evidence="11 13" id="KW-0472">Membrane</keyword>
<evidence type="ECO:0000256" key="10">
    <source>
        <dbReference type="ARBA" id="ARBA00022989"/>
    </source>
</evidence>
<dbReference type="Gene3D" id="3.30.420.270">
    <property type="match status" value="1"/>
</dbReference>
<accession>A0ABV7TUG2</accession>
<dbReference type="EMBL" id="JBHRYH010000019">
    <property type="protein sequence ID" value="MFC3626367.1"/>
    <property type="molecule type" value="Genomic_DNA"/>
</dbReference>
<dbReference type="PANTHER" id="PTHR30558:SF12">
    <property type="entry name" value="BIOPOLYMER TRANSPORT PROTEIN EXBD"/>
    <property type="match status" value="1"/>
</dbReference>
<evidence type="ECO:0000256" key="13">
    <source>
        <dbReference type="SAM" id="Phobius"/>
    </source>
</evidence>
<evidence type="ECO:0000256" key="11">
    <source>
        <dbReference type="ARBA" id="ARBA00023136"/>
    </source>
</evidence>
<gene>
    <name evidence="14" type="ORF">ACFOKJ_09520</name>
</gene>
<evidence type="ECO:0000256" key="3">
    <source>
        <dbReference type="ARBA" id="ARBA00005811"/>
    </source>
</evidence>
<dbReference type="Proteomes" id="UP001595636">
    <property type="component" value="Unassembled WGS sequence"/>
</dbReference>
<keyword evidence="7" id="KW-0997">Cell inner membrane</keyword>
<evidence type="ECO:0000256" key="4">
    <source>
        <dbReference type="ARBA" id="ARBA00011471"/>
    </source>
</evidence>
<reference evidence="15" key="1">
    <citation type="journal article" date="2019" name="Int. J. Syst. Evol. Microbiol.">
        <title>The Global Catalogue of Microorganisms (GCM) 10K type strain sequencing project: providing services to taxonomists for standard genome sequencing and annotation.</title>
        <authorList>
            <consortium name="The Broad Institute Genomics Platform"/>
            <consortium name="The Broad Institute Genome Sequencing Center for Infectious Disease"/>
            <person name="Wu L."/>
            <person name="Ma J."/>
        </authorList>
    </citation>
    <scope>NUCLEOTIDE SEQUENCE [LARGE SCALE GENOMIC DNA]</scope>
    <source>
        <strain evidence="15">KCTC 42195</strain>
    </source>
</reference>
<organism evidence="14 15">
    <name type="scientific">Vogesella amnigena</name>
    <dbReference type="NCBI Taxonomy" id="1507449"/>
    <lineage>
        <taxon>Bacteria</taxon>
        <taxon>Pseudomonadati</taxon>
        <taxon>Pseudomonadota</taxon>
        <taxon>Betaproteobacteria</taxon>
        <taxon>Neisseriales</taxon>
        <taxon>Chromobacteriaceae</taxon>
        <taxon>Vogesella</taxon>
    </lineage>
</organism>
<feature type="transmembrane region" description="Helical" evidence="13">
    <location>
        <begin position="20"/>
        <end position="41"/>
    </location>
</feature>
<keyword evidence="15" id="KW-1185">Reference proteome</keyword>
<protein>
    <submittedName>
        <fullName evidence="14">ExbD/TolR family protein</fullName>
    </submittedName>
</protein>